<gene>
    <name evidence="6" type="ORF">OG515_28290</name>
</gene>
<accession>A0ABZ1XQK1</accession>
<evidence type="ECO:0000313" key="6">
    <source>
        <dbReference type="EMBL" id="WUT85809.1"/>
    </source>
</evidence>
<evidence type="ECO:0000256" key="2">
    <source>
        <dbReference type="ARBA" id="ARBA00010742"/>
    </source>
</evidence>
<dbReference type="Proteomes" id="UP001432060">
    <property type="component" value="Chromosome"/>
</dbReference>
<feature type="chain" id="PRO_5046291318" evidence="4">
    <location>
        <begin position="26"/>
        <end position="346"/>
    </location>
</feature>
<dbReference type="RefSeq" id="WP_329402121.1">
    <property type="nucleotide sequence ID" value="NZ_CP109019.1"/>
</dbReference>
<dbReference type="PROSITE" id="PS51257">
    <property type="entry name" value="PROKAR_LIPOPROTEIN"/>
    <property type="match status" value="1"/>
</dbReference>
<reference evidence="6" key="1">
    <citation type="submission" date="2022-10" db="EMBL/GenBank/DDBJ databases">
        <title>The complete genomes of actinobacterial strains from the NBC collection.</title>
        <authorList>
            <person name="Joergensen T.S."/>
            <person name="Alvarez Arevalo M."/>
            <person name="Sterndorff E.B."/>
            <person name="Faurdal D."/>
            <person name="Vuksanovic O."/>
            <person name="Mourched A.-S."/>
            <person name="Charusanti P."/>
            <person name="Shaw S."/>
            <person name="Blin K."/>
            <person name="Weber T."/>
        </authorList>
    </citation>
    <scope>NUCLEOTIDE SEQUENCE</scope>
    <source>
        <strain evidence="6">NBC_00668</strain>
    </source>
</reference>
<evidence type="ECO:0000256" key="4">
    <source>
        <dbReference type="SAM" id="SignalP"/>
    </source>
</evidence>
<dbReference type="SUPFAM" id="SSF53850">
    <property type="entry name" value="Periplasmic binding protein-like II"/>
    <property type="match status" value="1"/>
</dbReference>
<sequence>MRSHHFSRIPAALLAGALAATTLTACGSDDSGSGSSNKVKIMVGGLDKVIYLPAMLTQQLGFFKAEGLDVQLLSEPAGVQAETALISGDVQGAVGFYDHTLDLQVKGKQVESVVQFSHAPGEVEIVSSKAEGDIATPKDFKGKKLGVTGLGSSTDFLTKYLAVRDGLKTSDFTPVAVGAGQTFIAALKQGAIQGGMTTDPTVANVLDQKLGKVLIDMRTPEGSRAALGGPYPSSSLYMNASWVNGHRETVQKLANALVKTLRWMSSHSAEEIAAKMPADYAKGGKALYAQSIKSTLPMFTKDGVMPADGPGTVEKVLKAFNPNLKNADVDLSKTFTTEFVNKVPKG</sequence>
<dbReference type="InterPro" id="IPR015168">
    <property type="entry name" value="SsuA/THI5"/>
</dbReference>
<organism evidence="6 7">
    <name type="scientific">Streptomyces melanogenes</name>
    <dbReference type="NCBI Taxonomy" id="67326"/>
    <lineage>
        <taxon>Bacteria</taxon>
        <taxon>Bacillati</taxon>
        <taxon>Actinomycetota</taxon>
        <taxon>Actinomycetes</taxon>
        <taxon>Kitasatosporales</taxon>
        <taxon>Streptomycetaceae</taxon>
        <taxon>Streptomyces</taxon>
    </lineage>
</organism>
<evidence type="ECO:0000259" key="5">
    <source>
        <dbReference type="Pfam" id="PF09084"/>
    </source>
</evidence>
<feature type="signal peptide" evidence="4">
    <location>
        <begin position="1"/>
        <end position="25"/>
    </location>
</feature>
<keyword evidence="7" id="KW-1185">Reference proteome</keyword>
<name>A0ABZ1XQK1_9ACTN</name>
<dbReference type="PANTHER" id="PTHR30024:SF47">
    <property type="entry name" value="TAURINE-BINDING PERIPLASMIC PROTEIN"/>
    <property type="match status" value="1"/>
</dbReference>
<dbReference type="Pfam" id="PF09084">
    <property type="entry name" value="NMT1"/>
    <property type="match status" value="1"/>
</dbReference>
<evidence type="ECO:0000256" key="1">
    <source>
        <dbReference type="ARBA" id="ARBA00004418"/>
    </source>
</evidence>
<comment type="subcellular location">
    <subcellularLocation>
        <location evidence="1">Periplasm</location>
    </subcellularLocation>
</comment>
<protein>
    <submittedName>
        <fullName evidence="6">ABC transporter substrate-binding protein</fullName>
    </submittedName>
</protein>
<dbReference type="Gene3D" id="3.40.190.10">
    <property type="entry name" value="Periplasmic binding protein-like II"/>
    <property type="match status" value="2"/>
</dbReference>
<dbReference type="EMBL" id="CP109019">
    <property type="protein sequence ID" value="WUT85809.1"/>
    <property type="molecule type" value="Genomic_DNA"/>
</dbReference>
<feature type="domain" description="SsuA/THI5-like" evidence="5">
    <location>
        <begin position="53"/>
        <end position="268"/>
    </location>
</feature>
<evidence type="ECO:0000313" key="7">
    <source>
        <dbReference type="Proteomes" id="UP001432060"/>
    </source>
</evidence>
<comment type="similarity">
    <text evidence="2">Belongs to the bacterial solute-binding protein SsuA/TauA family.</text>
</comment>
<evidence type="ECO:0000256" key="3">
    <source>
        <dbReference type="ARBA" id="ARBA00022729"/>
    </source>
</evidence>
<dbReference type="PANTHER" id="PTHR30024">
    <property type="entry name" value="ALIPHATIC SULFONATES-BINDING PROTEIN-RELATED"/>
    <property type="match status" value="1"/>
</dbReference>
<keyword evidence="3 4" id="KW-0732">Signal</keyword>
<proteinExistence type="inferred from homology"/>